<dbReference type="GO" id="GO:0020037">
    <property type="term" value="F:heme binding"/>
    <property type="evidence" value="ECO:0007669"/>
    <property type="project" value="TreeGrafter"/>
</dbReference>
<dbReference type="PANTHER" id="PTHR19372:SF7">
    <property type="entry name" value="SULFITE OXIDASE, MITOCHONDRIAL"/>
    <property type="match status" value="1"/>
</dbReference>
<dbReference type="STRING" id="332999.SAMN04488511_114162"/>
<dbReference type="AlphaFoldDB" id="A0A1I0TUY2"/>
<dbReference type="EMBL" id="FOJM01000014">
    <property type="protein sequence ID" value="SFA55413.1"/>
    <property type="molecule type" value="Genomic_DNA"/>
</dbReference>
<evidence type="ECO:0000259" key="6">
    <source>
        <dbReference type="Pfam" id="PF03404"/>
    </source>
</evidence>
<dbReference type="CDD" id="cd02110">
    <property type="entry name" value="SO_family_Moco_dimer"/>
    <property type="match status" value="1"/>
</dbReference>
<protein>
    <submittedName>
        <fullName evidence="7">Mo-co oxidoreductase dimerisation domain-containing protein</fullName>
    </submittedName>
</protein>
<accession>A0A1I0TUY2</accession>
<organism evidence="7 8">
    <name type="scientific">Pedobacter suwonensis</name>
    <dbReference type="NCBI Taxonomy" id="332999"/>
    <lineage>
        <taxon>Bacteria</taxon>
        <taxon>Pseudomonadati</taxon>
        <taxon>Bacteroidota</taxon>
        <taxon>Sphingobacteriia</taxon>
        <taxon>Sphingobacteriales</taxon>
        <taxon>Sphingobacteriaceae</taxon>
        <taxon>Pedobacter</taxon>
    </lineage>
</organism>
<keyword evidence="3" id="KW-0479">Metal-binding</keyword>
<evidence type="ECO:0000256" key="1">
    <source>
        <dbReference type="ARBA" id="ARBA00001924"/>
    </source>
</evidence>
<evidence type="ECO:0000256" key="4">
    <source>
        <dbReference type="ARBA" id="ARBA00023002"/>
    </source>
</evidence>
<evidence type="ECO:0000313" key="7">
    <source>
        <dbReference type="EMBL" id="SFA55413.1"/>
    </source>
</evidence>
<dbReference type="OrthoDB" id="9778777at2"/>
<dbReference type="Proteomes" id="UP000198836">
    <property type="component" value="Unassembled WGS sequence"/>
</dbReference>
<dbReference type="RefSeq" id="WP_008245487.1">
    <property type="nucleotide sequence ID" value="NZ_FOJM01000014.1"/>
</dbReference>
<dbReference type="Pfam" id="PF00174">
    <property type="entry name" value="Oxidored_molyb"/>
    <property type="match status" value="1"/>
</dbReference>
<dbReference type="Pfam" id="PF03404">
    <property type="entry name" value="Mo-co_dimer"/>
    <property type="match status" value="1"/>
</dbReference>
<keyword evidence="2" id="KW-0500">Molybdenum</keyword>
<dbReference type="InterPro" id="IPR014756">
    <property type="entry name" value="Ig_E-set"/>
</dbReference>
<evidence type="ECO:0000313" key="8">
    <source>
        <dbReference type="Proteomes" id="UP000198836"/>
    </source>
</evidence>
<gene>
    <name evidence="7" type="ORF">SAMN04488511_114162</name>
</gene>
<dbReference type="SUPFAM" id="SSF56524">
    <property type="entry name" value="Oxidoreductase molybdopterin-binding domain"/>
    <property type="match status" value="1"/>
</dbReference>
<dbReference type="GO" id="GO:0030151">
    <property type="term" value="F:molybdenum ion binding"/>
    <property type="evidence" value="ECO:0007669"/>
    <property type="project" value="InterPro"/>
</dbReference>
<evidence type="ECO:0000259" key="5">
    <source>
        <dbReference type="Pfam" id="PF00174"/>
    </source>
</evidence>
<dbReference type="Gene3D" id="3.90.420.10">
    <property type="entry name" value="Oxidoreductase, molybdopterin-binding domain"/>
    <property type="match status" value="1"/>
</dbReference>
<sequence length="398" mass="44349">MKNDKTSQNYTLNRRNFVTGIIPVIAGATIPSWASAKEIQQTREDNDFPGLITREKKPLNMEFPFPTLKNRITPNNQFFIRSHFNIPNIDATNWELEIGGNTNHVIKINLSELKKLPAKKVMATIECAGNGRANLAPKVKGLGWEQGGISNAEWTGVPLSVLLKKAGIKVGTVDIILEGNDEGMITEEPKSPGKIKFARSIPLNIAMQDHIIIAYEMNGKPLSAEHGFPARAIIPGWYGMASVKWLMKITASEKPFDGYWQTIEYAYWKRVEGLPTLTPVTTTLVKSEISRPVLFEAVPAGKPYQVRGAGWSGDSNLSKVEISTDKGNSWQPAKLIGPAIPFAWQLFEFEWVVPAKTGRYSLMARATDQNGKTQPMEHDLDRRTYMVNFISPIDVDVI</sequence>
<proteinExistence type="predicted"/>
<dbReference type="PRINTS" id="PR00407">
    <property type="entry name" value="EUMOPTERIN"/>
</dbReference>
<evidence type="ECO:0000256" key="2">
    <source>
        <dbReference type="ARBA" id="ARBA00022505"/>
    </source>
</evidence>
<dbReference type="Gene3D" id="2.60.40.650">
    <property type="match status" value="1"/>
</dbReference>
<dbReference type="GO" id="GO:0006790">
    <property type="term" value="P:sulfur compound metabolic process"/>
    <property type="evidence" value="ECO:0007669"/>
    <property type="project" value="TreeGrafter"/>
</dbReference>
<evidence type="ECO:0000256" key="3">
    <source>
        <dbReference type="ARBA" id="ARBA00022723"/>
    </source>
</evidence>
<dbReference type="InterPro" id="IPR036374">
    <property type="entry name" value="OxRdtase_Mopterin-bd_sf"/>
</dbReference>
<keyword evidence="4" id="KW-0560">Oxidoreductase</keyword>
<feature type="domain" description="Moybdenum cofactor oxidoreductase dimerisation" evidence="6">
    <location>
        <begin position="285"/>
        <end position="380"/>
    </location>
</feature>
<feature type="domain" description="Oxidoreductase molybdopterin-binding" evidence="5">
    <location>
        <begin position="83"/>
        <end position="260"/>
    </location>
</feature>
<name>A0A1I0TUY2_9SPHI</name>
<reference evidence="8" key="1">
    <citation type="submission" date="2016-10" db="EMBL/GenBank/DDBJ databases">
        <authorList>
            <person name="Varghese N."/>
            <person name="Submissions S."/>
        </authorList>
    </citation>
    <scope>NUCLEOTIDE SEQUENCE [LARGE SCALE GENOMIC DNA]</scope>
    <source>
        <strain evidence="8">DSM 18130</strain>
    </source>
</reference>
<dbReference type="PANTHER" id="PTHR19372">
    <property type="entry name" value="SULFITE REDUCTASE"/>
    <property type="match status" value="1"/>
</dbReference>
<dbReference type="InterPro" id="IPR005066">
    <property type="entry name" value="MoCF_OxRdtse_dimer"/>
</dbReference>
<dbReference type="InterPro" id="IPR000572">
    <property type="entry name" value="OxRdtase_Mopterin-bd_dom"/>
</dbReference>
<dbReference type="GO" id="GO:0043546">
    <property type="term" value="F:molybdopterin cofactor binding"/>
    <property type="evidence" value="ECO:0007669"/>
    <property type="project" value="TreeGrafter"/>
</dbReference>
<keyword evidence="8" id="KW-1185">Reference proteome</keyword>
<dbReference type="InterPro" id="IPR008335">
    <property type="entry name" value="Mopterin_OxRdtase_euk"/>
</dbReference>
<dbReference type="SUPFAM" id="SSF81296">
    <property type="entry name" value="E set domains"/>
    <property type="match status" value="1"/>
</dbReference>
<dbReference type="GO" id="GO:0008482">
    <property type="term" value="F:sulfite oxidase activity"/>
    <property type="evidence" value="ECO:0007669"/>
    <property type="project" value="TreeGrafter"/>
</dbReference>
<comment type="cofactor">
    <cofactor evidence="1">
        <name>Mo-molybdopterin</name>
        <dbReference type="ChEBI" id="CHEBI:71302"/>
    </cofactor>
</comment>